<feature type="non-terminal residue" evidence="3">
    <location>
        <position position="1"/>
    </location>
</feature>
<sequence length="244" mass="27128">NDIGEIDSALSASKSQNMTLAQMTKADFPLPNFSKTLDNMLEELENGLGLYLLRGFPANNYNKDDLRRIFWGIGLHCGTAVSQSKRGDVLGDVRDIGTPHDGPNFRGYTSNGELTYHCDAADVTGLFCLHPAKIGGLSRIVSLSNIHNQIQIERPDLLAILYQPFYWGRQGNELPGQNPYYTQPIFSICDGKFAGRYTRTHIRTAELGGVTPPLTDLQEQALALIDEICERPEFQLTMMFRAGD</sequence>
<dbReference type="GO" id="GO:0016491">
    <property type="term" value="F:oxidoreductase activity"/>
    <property type="evidence" value="ECO:0007669"/>
    <property type="project" value="UniProtKB-KW"/>
</dbReference>
<protein>
    <recommendedName>
        <fullName evidence="2">TauD/TfdA-like domain-containing protein</fullName>
    </recommendedName>
</protein>
<dbReference type="AlphaFoldDB" id="A0A383BNS5"/>
<feature type="domain" description="TauD/TfdA-like" evidence="2">
    <location>
        <begin position="24"/>
        <end position="244"/>
    </location>
</feature>
<feature type="non-terminal residue" evidence="3">
    <location>
        <position position="244"/>
    </location>
</feature>
<dbReference type="Gene3D" id="3.60.130.10">
    <property type="entry name" value="Clavaminate synthase-like"/>
    <property type="match status" value="1"/>
</dbReference>
<evidence type="ECO:0000259" key="2">
    <source>
        <dbReference type="Pfam" id="PF02668"/>
    </source>
</evidence>
<dbReference type="InterPro" id="IPR003819">
    <property type="entry name" value="TauD/TfdA-like"/>
</dbReference>
<dbReference type="Pfam" id="PF02668">
    <property type="entry name" value="TauD"/>
    <property type="match status" value="1"/>
</dbReference>
<evidence type="ECO:0000256" key="1">
    <source>
        <dbReference type="ARBA" id="ARBA00023002"/>
    </source>
</evidence>
<proteinExistence type="predicted"/>
<keyword evidence="1" id="KW-0560">Oxidoreductase</keyword>
<dbReference type="EMBL" id="UINC01201913">
    <property type="protein sequence ID" value="SVE21470.1"/>
    <property type="molecule type" value="Genomic_DNA"/>
</dbReference>
<dbReference type="SUPFAM" id="SSF51197">
    <property type="entry name" value="Clavaminate synthase-like"/>
    <property type="match status" value="1"/>
</dbReference>
<dbReference type="InterPro" id="IPR042098">
    <property type="entry name" value="TauD-like_sf"/>
</dbReference>
<evidence type="ECO:0000313" key="3">
    <source>
        <dbReference type="EMBL" id="SVE21470.1"/>
    </source>
</evidence>
<organism evidence="3">
    <name type="scientific">marine metagenome</name>
    <dbReference type="NCBI Taxonomy" id="408172"/>
    <lineage>
        <taxon>unclassified sequences</taxon>
        <taxon>metagenomes</taxon>
        <taxon>ecological metagenomes</taxon>
    </lineage>
</organism>
<name>A0A383BNS5_9ZZZZ</name>
<accession>A0A383BNS5</accession>
<gene>
    <name evidence="3" type="ORF">METZ01_LOCUS474324</name>
</gene>
<reference evidence="3" key="1">
    <citation type="submission" date="2018-05" db="EMBL/GenBank/DDBJ databases">
        <authorList>
            <person name="Lanie J.A."/>
            <person name="Ng W.-L."/>
            <person name="Kazmierczak K.M."/>
            <person name="Andrzejewski T.M."/>
            <person name="Davidsen T.M."/>
            <person name="Wayne K.J."/>
            <person name="Tettelin H."/>
            <person name="Glass J.I."/>
            <person name="Rusch D."/>
            <person name="Podicherti R."/>
            <person name="Tsui H.-C.T."/>
            <person name="Winkler M.E."/>
        </authorList>
    </citation>
    <scope>NUCLEOTIDE SEQUENCE</scope>
</reference>